<evidence type="ECO:0000313" key="4">
    <source>
        <dbReference type="Proteomes" id="UP000736164"/>
    </source>
</evidence>
<feature type="region of interest" description="Disordered" evidence="1">
    <location>
        <begin position="525"/>
        <end position="561"/>
    </location>
</feature>
<reference evidence="3" key="1">
    <citation type="journal article" date="2021" name="Cell">
        <title>Tracing the genetic footprints of vertebrate landing in non-teleost ray-finned fishes.</title>
        <authorList>
            <person name="Bi X."/>
            <person name="Wang K."/>
            <person name="Yang L."/>
            <person name="Pan H."/>
            <person name="Jiang H."/>
            <person name="Wei Q."/>
            <person name="Fang M."/>
            <person name="Yu H."/>
            <person name="Zhu C."/>
            <person name="Cai Y."/>
            <person name="He Y."/>
            <person name="Gan X."/>
            <person name="Zeng H."/>
            <person name="Yu D."/>
            <person name="Zhu Y."/>
            <person name="Jiang H."/>
            <person name="Qiu Q."/>
            <person name="Yang H."/>
            <person name="Zhang Y.E."/>
            <person name="Wang W."/>
            <person name="Zhu M."/>
            <person name="He S."/>
            <person name="Zhang G."/>
        </authorList>
    </citation>
    <scope>NUCLEOTIDE SEQUENCE</scope>
    <source>
        <strain evidence="3">Allg_001</strain>
    </source>
</reference>
<dbReference type="Pfam" id="PF23079">
    <property type="entry name" value="HTH_NOL4_2nd"/>
    <property type="match status" value="2"/>
</dbReference>
<protein>
    <submittedName>
        <fullName evidence="3">NOL4 protein</fullName>
    </submittedName>
</protein>
<dbReference type="AlphaFoldDB" id="A0A8J7ND29"/>
<feature type="non-terminal residue" evidence="3">
    <location>
        <position position="946"/>
    </location>
</feature>
<accession>A0A8J7ND29</accession>
<comment type="caution">
    <text evidence="3">The sequence shown here is derived from an EMBL/GenBank/DDBJ whole genome shotgun (WGS) entry which is preliminary data.</text>
</comment>
<evidence type="ECO:0000259" key="2">
    <source>
        <dbReference type="Pfam" id="PF23079"/>
    </source>
</evidence>
<sequence>MYRQFQDWCLRTYGDSGKTKTVTRKKYDRIVQLLNGSESSSTDNAKFKFWVKSKGFQLGVPDEISGGEKQVLYVPVKTTPLLVPSAGLAERRPGGPGSRVTRSVESVSSAAAARCRLPAVSGILTSSFLNLTESLCGVIESKLSRFPIWPSPLTSASRNQPPVNRIDEKVSLRQVAVVEDFFDIIYSMHVENGTNGEKTRKHAGQKRTYKAISETYAFLPREAVTRFLMSCSECQKRMHLNPDGGDHKENGKPPTLVTSIIDYNMPITMAYMKHMKLQLLNSQNDEEDSSLDSDEFDMSDSTRMSAVNSDLSSNLEERMSSPQNLHNQQDAISSHSSPLDWGGGWALIPRSGRRRLPACQESINPHWIEGEIAMETRARRLVPQIPLQGRAAGAAAAVASSSDPDDSAADSINGNETVAYKPAGPRGSHCRETADANSNGVGPSEPEEQPLNLSDCPLAAECHTENHTANGRSKYKGLLLPDLKTEPRENGSKVFVSEQFACTGFVAVRQDVKNTQLTIPILSPAHSYSSLDSGKNESVGGGAEDLSLSRADEDDDDHDDHEDCERAMEAEGVEAERLKAFNMFVRLFVDENLDRMVPISKQPKEKIQAIIDSCRRQFPEYQERARKRIRTYLKSCRRMKRNGFDAMFVRLFVDENLDRMVPISKQPKEKIQAIIDSCRRQFPEYQERARKRIRTYLKSCRRMKRNGFDASRPVPSHLTSAAAENILASACESESRNAAKRMRLERPQDEAAPTDKHYKQEPAQVTFTASAVPTAQEVLYINGNGTYSCHSYGGFFRNQIIIHLQSANYPLGAPVSSPSPNTYSTVLAESLITECEILQADLRSCLSPANLKNTGVNILGSAIIQRPWSSWGEGPCSGAQQRPTDLSMKRQLAPGSGSSSGGAGSRPQLNFTEINAVRQLIAGYRESAAFLLRSADELESLILQQN</sequence>
<feature type="non-terminal residue" evidence="3">
    <location>
        <position position="1"/>
    </location>
</feature>
<dbReference type="EMBL" id="JAAWVO010000708">
    <property type="protein sequence ID" value="MBN3311522.1"/>
    <property type="molecule type" value="Genomic_DNA"/>
</dbReference>
<feature type="compositionally biased region" description="Acidic residues" evidence="1">
    <location>
        <begin position="284"/>
        <end position="298"/>
    </location>
</feature>
<feature type="domain" description="Nucleolar protein 4 helical" evidence="2">
    <location>
        <begin position="647"/>
        <end position="734"/>
    </location>
</feature>
<proteinExistence type="predicted"/>
<feature type="region of interest" description="Disordered" evidence="1">
    <location>
        <begin position="737"/>
        <end position="760"/>
    </location>
</feature>
<evidence type="ECO:0000313" key="3">
    <source>
        <dbReference type="EMBL" id="MBN3311522.1"/>
    </source>
</evidence>
<feature type="region of interest" description="Disordered" evidence="1">
    <location>
        <begin position="873"/>
        <end position="908"/>
    </location>
</feature>
<feature type="compositionally biased region" description="Polar residues" evidence="1">
    <location>
        <begin position="302"/>
        <end position="337"/>
    </location>
</feature>
<gene>
    <name evidence="3" type="primary">Nol4</name>
    <name evidence="3" type="ORF">GTO95_0011815</name>
</gene>
<keyword evidence="4" id="KW-1185">Reference proteome</keyword>
<dbReference type="InterPro" id="IPR039788">
    <property type="entry name" value="NOL4/NOL4L"/>
</dbReference>
<organism evidence="3 4">
    <name type="scientific">Atractosteus spatula</name>
    <name type="common">Alligator gar</name>
    <name type="synonym">Lepisosteus spatula</name>
    <dbReference type="NCBI Taxonomy" id="7917"/>
    <lineage>
        <taxon>Eukaryota</taxon>
        <taxon>Metazoa</taxon>
        <taxon>Chordata</taxon>
        <taxon>Craniata</taxon>
        <taxon>Vertebrata</taxon>
        <taxon>Euteleostomi</taxon>
        <taxon>Actinopterygii</taxon>
        <taxon>Neopterygii</taxon>
        <taxon>Holostei</taxon>
        <taxon>Semionotiformes</taxon>
        <taxon>Lepisosteidae</taxon>
        <taxon>Atractosteus</taxon>
    </lineage>
</organism>
<evidence type="ECO:0000256" key="1">
    <source>
        <dbReference type="SAM" id="MobiDB-lite"/>
    </source>
</evidence>
<dbReference type="PANTHER" id="PTHR12449:SF17">
    <property type="entry name" value="NUCLEOLAR PROTEIN 4"/>
    <property type="match status" value="1"/>
</dbReference>
<dbReference type="InterPro" id="IPR056549">
    <property type="entry name" value="HTH_NOL4"/>
</dbReference>
<feature type="domain" description="Nucleolar protein 4 helical" evidence="2">
    <location>
        <begin position="576"/>
        <end position="645"/>
    </location>
</feature>
<name>A0A8J7ND29_ATRSP</name>
<dbReference type="Proteomes" id="UP000736164">
    <property type="component" value="Unassembled WGS sequence"/>
</dbReference>
<dbReference type="PANTHER" id="PTHR12449">
    <property type="entry name" value="DEATH DOMAIN-CONTAINING PROTEIN"/>
    <property type="match status" value="1"/>
</dbReference>
<feature type="region of interest" description="Disordered" evidence="1">
    <location>
        <begin position="284"/>
        <end position="338"/>
    </location>
</feature>
<feature type="region of interest" description="Disordered" evidence="1">
    <location>
        <begin position="398"/>
        <end position="452"/>
    </location>
</feature>